<proteinExistence type="predicted"/>
<feature type="transmembrane region" description="Helical" evidence="1">
    <location>
        <begin position="6"/>
        <end position="29"/>
    </location>
</feature>
<dbReference type="EMBL" id="JAEVHI010000002">
    <property type="protein sequence ID" value="KAG5300149.1"/>
    <property type="molecule type" value="Genomic_DNA"/>
</dbReference>
<comment type="caution">
    <text evidence="2">The sequence shown here is derived from an EMBL/GenBank/DDBJ whole genome shotgun (WGS) entry which is preliminary data.</text>
</comment>
<reference evidence="2 3" key="1">
    <citation type="submission" date="2021-01" db="EMBL/GenBank/DDBJ databases">
        <title>Chromosome-level genome assembly of a human fungal pathogen reveals clustering of transcriptionally co-regulated genes.</title>
        <authorList>
            <person name="Voorhies M."/>
            <person name="Cohen S."/>
            <person name="Shea T.P."/>
            <person name="Petrus S."/>
            <person name="Munoz J.F."/>
            <person name="Poplawski S."/>
            <person name="Goldman W.E."/>
            <person name="Michael T."/>
            <person name="Cuomo C.A."/>
            <person name="Sil A."/>
            <person name="Beyhan S."/>
        </authorList>
    </citation>
    <scope>NUCLEOTIDE SEQUENCE [LARGE SCALE GENOMIC DNA]</scope>
    <source>
        <strain evidence="2 3">G184AR</strain>
    </source>
</reference>
<feature type="transmembrane region" description="Helical" evidence="1">
    <location>
        <begin position="36"/>
        <end position="54"/>
    </location>
</feature>
<sequence>MLHLTLYLMFTICKYILVKGLGVSLLFLFFRVRISLFLMFFYFFPLCPYCFTPLKKSIGIQGLDNRYTPLKYIPSTFTTFTQFLLLGRHMKVYMSIEHCLLKPSMTKLPPSSAKPLAYKFSSCVQKSGSF</sequence>
<organism evidence="2 3">
    <name type="scientific">Ajellomyces capsulatus</name>
    <name type="common">Darling's disease fungus</name>
    <name type="synonym">Histoplasma capsulatum</name>
    <dbReference type="NCBI Taxonomy" id="5037"/>
    <lineage>
        <taxon>Eukaryota</taxon>
        <taxon>Fungi</taxon>
        <taxon>Dikarya</taxon>
        <taxon>Ascomycota</taxon>
        <taxon>Pezizomycotina</taxon>
        <taxon>Eurotiomycetes</taxon>
        <taxon>Eurotiomycetidae</taxon>
        <taxon>Onygenales</taxon>
        <taxon>Ajellomycetaceae</taxon>
        <taxon>Histoplasma</taxon>
    </lineage>
</organism>
<evidence type="ECO:0000313" key="3">
    <source>
        <dbReference type="Proteomes" id="UP000670092"/>
    </source>
</evidence>
<dbReference type="VEuPathDB" id="FungiDB:I7I52_10692"/>
<name>A0A8H7Z2X3_AJECA</name>
<dbReference type="Proteomes" id="UP000670092">
    <property type="component" value="Unassembled WGS sequence"/>
</dbReference>
<gene>
    <name evidence="2" type="ORF">I7I52_10692</name>
</gene>
<accession>A0A8H7Z2X3</accession>
<protein>
    <submittedName>
        <fullName evidence="2">Uncharacterized protein</fullName>
    </submittedName>
</protein>
<dbReference type="AlphaFoldDB" id="A0A8H7Z2X3"/>
<evidence type="ECO:0000313" key="2">
    <source>
        <dbReference type="EMBL" id="KAG5300149.1"/>
    </source>
</evidence>
<keyword evidence="1" id="KW-0472">Membrane</keyword>
<keyword evidence="1" id="KW-1133">Transmembrane helix</keyword>
<evidence type="ECO:0000256" key="1">
    <source>
        <dbReference type="SAM" id="Phobius"/>
    </source>
</evidence>
<keyword evidence="1" id="KW-0812">Transmembrane</keyword>